<dbReference type="Proteomes" id="UP000675781">
    <property type="component" value="Unassembled WGS sequence"/>
</dbReference>
<comment type="caution">
    <text evidence="2">The sequence shown here is derived from an EMBL/GenBank/DDBJ whole genome shotgun (WGS) entry which is preliminary data.</text>
</comment>
<name>A0A941ES89_9ACTN</name>
<sequence length="94" mass="10123">MTFAVQATAHSGVPDIVRAPVLAGAGAVLIGLVSGRPRRRRRRQAERTVQLTRLATDLQLLIDARKADALELTVLREGVHETARSSGLDRADEG</sequence>
<evidence type="ECO:0000313" key="3">
    <source>
        <dbReference type="Proteomes" id="UP000675781"/>
    </source>
</evidence>
<evidence type="ECO:0000256" key="1">
    <source>
        <dbReference type="SAM" id="Phobius"/>
    </source>
</evidence>
<reference evidence="2" key="1">
    <citation type="submission" date="2021-04" db="EMBL/GenBank/DDBJ databases">
        <title>Genome based classification of Actinospica acidithermotolerans sp. nov., an actinobacterium isolated from an Indonesian hot spring.</title>
        <authorList>
            <person name="Kusuma A.B."/>
            <person name="Putra K.E."/>
            <person name="Nafisah S."/>
            <person name="Loh J."/>
            <person name="Nouioui I."/>
            <person name="Goodfellow M."/>
        </authorList>
    </citation>
    <scope>NUCLEOTIDE SEQUENCE</scope>
    <source>
        <strain evidence="2">CSCA 57</strain>
    </source>
</reference>
<dbReference type="EMBL" id="JAGSOG010000126">
    <property type="protein sequence ID" value="MBR7836121.1"/>
    <property type="molecule type" value="Genomic_DNA"/>
</dbReference>
<keyword evidence="1" id="KW-1133">Transmembrane helix</keyword>
<protein>
    <submittedName>
        <fullName evidence="2">Uncharacterized protein</fullName>
    </submittedName>
</protein>
<feature type="transmembrane region" description="Helical" evidence="1">
    <location>
        <begin position="16"/>
        <end position="34"/>
    </location>
</feature>
<dbReference type="AlphaFoldDB" id="A0A941ES89"/>
<keyword evidence="1" id="KW-0472">Membrane</keyword>
<gene>
    <name evidence="2" type="ORF">KDL01_22785</name>
</gene>
<organism evidence="2 3">
    <name type="scientific">Actinospica durhamensis</name>
    <dbReference type="NCBI Taxonomy" id="1508375"/>
    <lineage>
        <taxon>Bacteria</taxon>
        <taxon>Bacillati</taxon>
        <taxon>Actinomycetota</taxon>
        <taxon>Actinomycetes</taxon>
        <taxon>Catenulisporales</taxon>
        <taxon>Actinospicaceae</taxon>
        <taxon>Actinospica</taxon>
    </lineage>
</organism>
<dbReference type="RefSeq" id="WP_212530612.1">
    <property type="nucleotide sequence ID" value="NZ_JAGSOG010000126.1"/>
</dbReference>
<evidence type="ECO:0000313" key="2">
    <source>
        <dbReference type="EMBL" id="MBR7836121.1"/>
    </source>
</evidence>
<accession>A0A941ES89</accession>
<keyword evidence="1" id="KW-0812">Transmembrane</keyword>
<proteinExistence type="predicted"/>
<keyword evidence="3" id="KW-1185">Reference proteome</keyword>